<comment type="pathway">
    <text evidence="18">Nucleotide-sugar biosynthesis; UDP-N-acetyl-alpha-D-glucosamine biosynthesis; UDP-N-acetyl-alpha-D-glucosamine from N-acetyl-alpha-D-glucosamine 1-phosphate: step 1/1.</text>
</comment>
<reference evidence="20 21" key="1">
    <citation type="journal article" date="2016" name="Antonie Van Leeuwenhoek">
        <title>Dongia soli sp. nov., isolated from soil from Dokdo, Korea.</title>
        <authorList>
            <person name="Kim D.U."/>
            <person name="Lee H."/>
            <person name="Kim H."/>
            <person name="Kim S.G."/>
            <person name="Ka J.O."/>
        </authorList>
    </citation>
    <scope>NUCLEOTIDE SEQUENCE [LARGE SCALE GENOMIC DNA]</scope>
    <source>
        <strain evidence="20 21">D78</strain>
    </source>
</reference>
<evidence type="ECO:0000256" key="7">
    <source>
        <dbReference type="ARBA" id="ARBA00022723"/>
    </source>
</evidence>
<evidence type="ECO:0000256" key="16">
    <source>
        <dbReference type="ARBA" id="ARBA00048493"/>
    </source>
</evidence>
<evidence type="ECO:0000256" key="3">
    <source>
        <dbReference type="ARBA" id="ARBA00007947"/>
    </source>
</evidence>
<comment type="caution">
    <text evidence="18">Lacks conserved residue(s) required for the propagation of feature annotation.</text>
</comment>
<keyword evidence="10 18" id="KW-0133">Cell shape</keyword>
<feature type="binding site" evidence="18">
    <location>
        <position position="146"/>
    </location>
    <ligand>
        <name>UDP-N-acetyl-alpha-D-glucosamine</name>
        <dbReference type="ChEBI" id="CHEBI:57705"/>
    </ligand>
</feature>
<comment type="caution">
    <text evidence="20">The sequence shown here is derived from an EMBL/GenBank/DDBJ whole genome shotgun (WGS) entry which is preliminary data.</text>
</comment>
<organism evidence="20 21">
    <name type="scientific">Dongia soli</name>
    <dbReference type="NCBI Taxonomy" id="600628"/>
    <lineage>
        <taxon>Bacteria</taxon>
        <taxon>Pseudomonadati</taxon>
        <taxon>Pseudomonadota</taxon>
        <taxon>Alphaproteobacteria</taxon>
        <taxon>Rhodospirillales</taxon>
        <taxon>Dongiaceae</taxon>
        <taxon>Dongia</taxon>
    </lineage>
</organism>
<dbReference type="RefSeq" id="WP_320508903.1">
    <property type="nucleotide sequence ID" value="NZ_JAXCLW010000003.1"/>
</dbReference>
<comment type="pathway">
    <text evidence="18">Nucleotide-sugar biosynthesis; UDP-N-acetyl-alpha-D-glucosamine biosynthesis; N-acetyl-alpha-D-glucosamine 1-phosphate from alpha-D-glucosamine 6-phosphate (route II): step 2/2.</text>
</comment>
<evidence type="ECO:0000256" key="2">
    <source>
        <dbReference type="ARBA" id="ARBA00007707"/>
    </source>
</evidence>
<feature type="binding site" evidence="18">
    <location>
        <begin position="82"/>
        <end position="83"/>
    </location>
    <ligand>
        <name>UDP-N-acetyl-alpha-D-glucosamine</name>
        <dbReference type="ChEBI" id="CHEBI:57705"/>
    </ligand>
</feature>
<comment type="similarity">
    <text evidence="2 18">In the C-terminal section; belongs to the transferase hexapeptide repeat family.</text>
</comment>
<dbReference type="CDD" id="cd02540">
    <property type="entry name" value="GT2_GlmU_N_bac"/>
    <property type="match status" value="1"/>
</dbReference>
<keyword evidence="9 18" id="KW-0460">Magnesium</keyword>
<dbReference type="CDD" id="cd03353">
    <property type="entry name" value="LbH_GlmU_C"/>
    <property type="match status" value="1"/>
</dbReference>
<comment type="pathway">
    <text evidence="18">Bacterial outer membrane biogenesis; LPS lipid A biosynthesis.</text>
</comment>
<dbReference type="InterPro" id="IPR025877">
    <property type="entry name" value="MobA-like_NTP_Trfase"/>
</dbReference>
<feature type="region of interest" description="Pyrophosphorylase" evidence="18">
    <location>
        <begin position="1"/>
        <end position="235"/>
    </location>
</feature>
<feature type="active site" description="Proton acceptor" evidence="18">
    <location>
        <position position="352"/>
    </location>
</feature>
<feature type="binding site" evidence="18">
    <location>
        <position position="161"/>
    </location>
    <ligand>
        <name>UDP-N-acetyl-alpha-D-glucosamine</name>
        <dbReference type="ChEBI" id="CHEBI:57705"/>
    </ligand>
</feature>
<comment type="catalytic activity">
    <reaction evidence="16 18">
        <text>N-acetyl-alpha-D-glucosamine 1-phosphate + UTP + H(+) = UDP-N-acetyl-alpha-D-glucosamine + diphosphate</text>
        <dbReference type="Rhea" id="RHEA:13509"/>
        <dbReference type="ChEBI" id="CHEBI:15378"/>
        <dbReference type="ChEBI" id="CHEBI:33019"/>
        <dbReference type="ChEBI" id="CHEBI:46398"/>
        <dbReference type="ChEBI" id="CHEBI:57705"/>
        <dbReference type="ChEBI" id="CHEBI:57776"/>
        <dbReference type="EC" id="2.7.7.23"/>
    </reaction>
</comment>
<keyword evidence="21" id="KW-1185">Reference proteome</keyword>
<dbReference type="Gene3D" id="2.160.10.10">
    <property type="entry name" value="Hexapeptide repeat proteins"/>
    <property type="match status" value="1"/>
</dbReference>
<evidence type="ECO:0000256" key="6">
    <source>
        <dbReference type="ARBA" id="ARBA00022695"/>
    </source>
</evidence>
<feature type="binding site" evidence="18">
    <location>
        <begin position="375"/>
        <end position="376"/>
    </location>
    <ligand>
        <name>acetyl-CoA</name>
        <dbReference type="ChEBI" id="CHEBI:57288"/>
    </ligand>
</feature>
<dbReference type="InterPro" id="IPR001451">
    <property type="entry name" value="Hexapep"/>
</dbReference>
<keyword evidence="8 18" id="KW-0677">Repeat</keyword>
<feature type="domain" description="MobA-like NTP transferase" evidence="19">
    <location>
        <begin position="11"/>
        <end position="134"/>
    </location>
</feature>
<feature type="binding site" evidence="18">
    <location>
        <position position="233"/>
    </location>
    <ligand>
        <name>UDP-N-acetyl-alpha-D-glucosamine</name>
        <dbReference type="ChEBI" id="CHEBI:57705"/>
    </ligand>
</feature>
<dbReference type="PANTHER" id="PTHR43584">
    <property type="entry name" value="NUCLEOTIDYL TRANSFERASE"/>
    <property type="match status" value="1"/>
</dbReference>
<evidence type="ECO:0000256" key="9">
    <source>
        <dbReference type="ARBA" id="ARBA00022842"/>
    </source>
</evidence>
<feature type="binding site" evidence="18">
    <location>
        <position position="28"/>
    </location>
    <ligand>
        <name>UDP-N-acetyl-alpha-D-glucosamine</name>
        <dbReference type="ChEBI" id="CHEBI:57705"/>
    </ligand>
</feature>
<dbReference type="EMBL" id="JAXCLW010000003">
    <property type="protein sequence ID" value="MDY0883837.1"/>
    <property type="molecule type" value="Genomic_DNA"/>
</dbReference>
<dbReference type="InterPro" id="IPR029044">
    <property type="entry name" value="Nucleotide-diphossugar_trans"/>
</dbReference>
<evidence type="ECO:0000313" key="20">
    <source>
        <dbReference type="EMBL" id="MDY0883837.1"/>
    </source>
</evidence>
<dbReference type="SUPFAM" id="SSF51161">
    <property type="entry name" value="Trimeric LpxA-like enzymes"/>
    <property type="match status" value="1"/>
</dbReference>
<dbReference type="Proteomes" id="UP001279642">
    <property type="component" value="Unassembled WGS sequence"/>
</dbReference>
<keyword evidence="13 18" id="KW-0012">Acyltransferase</keyword>
<feature type="region of interest" description="Linker" evidence="18">
    <location>
        <begin position="236"/>
        <end position="256"/>
    </location>
</feature>
<evidence type="ECO:0000256" key="11">
    <source>
        <dbReference type="ARBA" id="ARBA00022984"/>
    </source>
</evidence>
<evidence type="ECO:0000313" key="21">
    <source>
        <dbReference type="Proteomes" id="UP001279642"/>
    </source>
</evidence>
<comment type="catalytic activity">
    <reaction evidence="15 18">
        <text>alpha-D-glucosamine 1-phosphate + acetyl-CoA = N-acetyl-alpha-D-glucosamine 1-phosphate + CoA + H(+)</text>
        <dbReference type="Rhea" id="RHEA:13725"/>
        <dbReference type="ChEBI" id="CHEBI:15378"/>
        <dbReference type="ChEBI" id="CHEBI:57287"/>
        <dbReference type="ChEBI" id="CHEBI:57288"/>
        <dbReference type="ChEBI" id="CHEBI:57776"/>
        <dbReference type="ChEBI" id="CHEBI:58516"/>
        <dbReference type="EC" id="2.3.1.157"/>
    </reaction>
</comment>
<dbReference type="SUPFAM" id="SSF53448">
    <property type="entry name" value="Nucleotide-diphospho-sugar transferases"/>
    <property type="match status" value="1"/>
</dbReference>
<evidence type="ECO:0000256" key="13">
    <source>
        <dbReference type="ARBA" id="ARBA00023315"/>
    </source>
</evidence>
<feature type="binding site" evidence="18">
    <location>
        <position position="355"/>
    </location>
    <ligand>
        <name>UDP-N-acetyl-alpha-D-glucosamine</name>
        <dbReference type="ChEBI" id="CHEBI:57705"/>
    </ligand>
</feature>
<feature type="region of interest" description="N-acetyltransferase" evidence="18">
    <location>
        <begin position="257"/>
        <end position="457"/>
    </location>
</feature>
<feature type="binding site" evidence="18">
    <location>
        <position position="340"/>
    </location>
    <ligand>
        <name>UDP-N-acetyl-alpha-D-glucosamine</name>
        <dbReference type="ChEBI" id="CHEBI:57705"/>
    </ligand>
</feature>
<name>A0ABU5ED58_9PROT</name>
<evidence type="ECO:0000256" key="1">
    <source>
        <dbReference type="ARBA" id="ARBA00004496"/>
    </source>
</evidence>
<dbReference type="Gene3D" id="3.90.550.10">
    <property type="entry name" value="Spore Coat Polysaccharide Biosynthesis Protein SpsA, Chain A"/>
    <property type="match status" value="1"/>
</dbReference>
<dbReference type="InterPro" id="IPR011004">
    <property type="entry name" value="Trimer_LpxA-like_sf"/>
</dbReference>
<keyword evidence="5 18" id="KW-0808">Transferase</keyword>
<keyword evidence="6 18" id="KW-0548">Nucleotidyltransferase</keyword>
<feature type="binding site" evidence="18">
    <location>
        <position position="366"/>
    </location>
    <ligand>
        <name>UDP-N-acetyl-alpha-D-glucosamine</name>
        <dbReference type="ChEBI" id="CHEBI:57705"/>
    </ligand>
</feature>
<dbReference type="Pfam" id="PF00132">
    <property type="entry name" value="Hexapep"/>
    <property type="match status" value="2"/>
</dbReference>
<dbReference type="InterPro" id="IPR005882">
    <property type="entry name" value="Bifunctional_GlmU"/>
</dbReference>
<evidence type="ECO:0000256" key="14">
    <source>
        <dbReference type="ARBA" id="ARBA00023316"/>
    </source>
</evidence>
<keyword evidence="7 18" id="KW-0479">Metal-binding</keyword>
<sequence length="457" mass="47677">MPQNSSLSVAAIILAAGQGTRMKSRLPKVMHRIANRTMIGHVLDNLTPLAPISVTAVIAPGMDDVACEVAPHNIAYQTEALGTGHAAKSARQALADTGAETILVLFGDSPFVSTATLRKMVERRQETDKPAVVVLGMRPADPTGYGRIIIEADGSVAKIVEHKDAIAAELAVGLCNSGVMAIDAAVIWSLVERIGNDNAKGEYYLTDIVALARQAGRRCACVEAPAEELLGVNSRADLAAAEKLYQHARRHAAMSEGVTLQDPETVYFSSDTKLGRDVVIGPSVVFGPGVSIADNVEIRAFCHIEGTCIAQGAVIGPFARLRPGSEIGEDAHVGNFVETKNTKLGAGAKANHLTYLGDAEVGAKSNVGAGTITCNYDGFLKEKTLIGKGAFIGSNSSLVAPVKIGDGAIVGAGSVITRDVAADALAVARGAQVDKPDWAVQFRKAKAAEKAARKAKD</sequence>
<dbReference type="EC" id="2.3.1.157" evidence="18"/>
<feature type="binding site" evidence="18">
    <location>
        <position position="394"/>
    </location>
    <ligand>
        <name>acetyl-CoA</name>
        <dbReference type="ChEBI" id="CHEBI:57288"/>
    </ligand>
</feature>
<dbReference type="EC" id="2.7.7.23" evidence="18"/>
<keyword evidence="4 18" id="KW-0963">Cytoplasm</keyword>
<keyword evidence="12 18" id="KW-0511">Multifunctional enzyme</keyword>
<feature type="binding site" evidence="18">
    <location>
        <position position="176"/>
    </location>
    <ligand>
        <name>UDP-N-acetyl-alpha-D-glucosamine</name>
        <dbReference type="ChEBI" id="CHEBI:57705"/>
    </ligand>
</feature>
<comment type="function">
    <text evidence="17 18">Catalyzes the last two sequential reactions in the de novo biosynthetic pathway for UDP-N-acetylglucosamine (UDP-GlcNAc). The C-terminal domain catalyzes the transfer of acetyl group from acetyl coenzyme A to glucosamine-1-phosphate (GlcN-1-P) to produce N-acetylglucosamine-1-phosphate (GlcNAc-1-P), which is converted into UDP-GlcNAc by the transfer of uridine 5-monophosphate (from uridine 5-triphosphate), a reaction catalyzed by the N-terminal domain.</text>
</comment>
<dbReference type="HAMAP" id="MF_01631">
    <property type="entry name" value="GlmU"/>
    <property type="match status" value="1"/>
</dbReference>
<protein>
    <recommendedName>
        <fullName evidence="18">Bifunctional protein GlmU</fullName>
    </recommendedName>
    <domain>
        <recommendedName>
            <fullName evidence="18">UDP-N-acetylglucosamine pyrophosphorylase</fullName>
            <ecNumber evidence="18">2.7.7.23</ecNumber>
        </recommendedName>
        <alternativeName>
            <fullName evidence="18">N-acetylglucosamine-1-phosphate uridyltransferase</fullName>
        </alternativeName>
    </domain>
    <domain>
        <recommendedName>
            <fullName evidence="18">Glucosamine-1-phosphate N-acetyltransferase</fullName>
            <ecNumber evidence="18">2.3.1.157</ecNumber>
        </recommendedName>
    </domain>
</protein>
<dbReference type="NCBIfam" id="TIGR01173">
    <property type="entry name" value="glmU"/>
    <property type="match status" value="1"/>
</dbReference>
<feature type="binding site" evidence="18">
    <location>
        <position position="412"/>
    </location>
    <ligand>
        <name>acetyl-CoA</name>
        <dbReference type="ChEBI" id="CHEBI:57288"/>
    </ligand>
</feature>
<dbReference type="NCBIfam" id="NF010933">
    <property type="entry name" value="PRK14353.1"/>
    <property type="match status" value="1"/>
</dbReference>
<gene>
    <name evidence="18 20" type="primary">glmU</name>
    <name evidence="20" type="ORF">SMD27_13370</name>
</gene>
<dbReference type="InterPro" id="IPR018357">
    <property type="entry name" value="Hexapep_transf_CS"/>
</dbReference>
<comment type="similarity">
    <text evidence="3 18">In the N-terminal section; belongs to the N-acetylglucosamine-1-phosphate uridyltransferase family.</text>
</comment>
<dbReference type="Pfam" id="PF12804">
    <property type="entry name" value="NTP_transf_3"/>
    <property type="match status" value="1"/>
</dbReference>
<feature type="binding site" evidence="18">
    <location>
        <position position="322"/>
    </location>
    <ligand>
        <name>UDP-N-acetyl-alpha-D-glucosamine</name>
        <dbReference type="ChEBI" id="CHEBI:57705"/>
    </ligand>
</feature>
<feature type="binding site" evidence="18">
    <location>
        <position position="429"/>
    </location>
    <ligand>
        <name>acetyl-CoA</name>
        <dbReference type="ChEBI" id="CHEBI:57288"/>
    </ligand>
</feature>
<evidence type="ECO:0000256" key="8">
    <source>
        <dbReference type="ARBA" id="ARBA00022737"/>
    </source>
</evidence>
<feature type="binding site" evidence="18">
    <location>
        <position position="233"/>
    </location>
    <ligand>
        <name>Mg(2+)</name>
        <dbReference type="ChEBI" id="CHEBI:18420"/>
    </ligand>
</feature>
<evidence type="ECO:0000256" key="17">
    <source>
        <dbReference type="ARBA" id="ARBA00049628"/>
    </source>
</evidence>
<comment type="subunit">
    <text evidence="18">Homotrimer.</text>
</comment>
<feature type="binding site" evidence="18">
    <location>
        <begin position="14"/>
        <end position="17"/>
    </location>
    <ligand>
        <name>UDP-N-acetyl-alpha-D-glucosamine</name>
        <dbReference type="ChEBI" id="CHEBI:57705"/>
    </ligand>
</feature>
<evidence type="ECO:0000256" key="18">
    <source>
        <dbReference type="HAMAP-Rule" id="MF_01631"/>
    </source>
</evidence>
<comment type="subcellular location">
    <subcellularLocation>
        <location evidence="1 18">Cytoplasm</location>
    </subcellularLocation>
</comment>
<keyword evidence="14 18" id="KW-0961">Cell wall biogenesis/degradation</keyword>
<dbReference type="PANTHER" id="PTHR43584:SF3">
    <property type="entry name" value="BIFUNCTIONAL PROTEIN GLMU"/>
    <property type="match status" value="1"/>
</dbReference>
<evidence type="ECO:0000256" key="10">
    <source>
        <dbReference type="ARBA" id="ARBA00022960"/>
    </source>
</evidence>
<evidence type="ECO:0000256" key="5">
    <source>
        <dbReference type="ARBA" id="ARBA00022679"/>
    </source>
</evidence>
<evidence type="ECO:0000256" key="12">
    <source>
        <dbReference type="ARBA" id="ARBA00023268"/>
    </source>
</evidence>
<feature type="binding site" evidence="18">
    <location>
        <position position="108"/>
    </location>
    <ligand>
        <name>Mg(2+)</name>
        <dbReference type="ChEBI" id="CHEBI:18420"/>
    </ligand>
</feature>
<dbReference type="PROSITE" id="PS00101">
    <property type="entry name" value="HEXAPEP_TRANSFERASES"/>
    <property type="match status" value="1"/>
</dbReference>
<evidence type="ECO:0000259" key="19">
    <source>
        <dbReference type="Pfam" id="PF12804"/>
    </source>
</evidence>
<dbReference type="GO" id="GO:0003977">
    <property type="term" value="F:UDP-N-acetylglucosamine diphosphorylase activity"/>
    <property type="evidence" value="ECO:0007669"/>
    <property type="project" value="UniProtKB-EC"/>
</dbReference>
<accession>A0ABU5ED58</accession>
<comment type="cofactor">
    <cofactor evidence="18">
        <name>Mg(2+)</name>
        <dbReference type="ChEBI" id="CHEBI:18420"/>
    </cofactor>
    <text evidence="18">Binds 1 Mg(2+) ion per subunit.</text>
</comment>
<evidence type="ECO:0000256" key="4">
    <source>
        <dbReference type="ARBA" id="ARBA00022490"/>
    </source>
</evidence>
<feature type="binding site" evidence="18">
    <location>
        <position position="77"/>
    </location>
    <ligand>
        <name>UDP-N-acetyl-alpha-D-glucosamine</name>
        <dbReference type="ChEBI" id="CHEBI:57705"/>
    </ligand>
</feature>
<keyword evidence="11 18" id="KW-0573">Peptidoglycan synthesis</keyword>
<proteinExistence type="inferred from homology"/>
<feature type="binding site" evidence="18">
    <location>
        <position position="369"/>
    </location>
    <ligand>
        <name>acetyl-CoA</name>
        <dbReference type="ChEBI" id="CHEBI:57288"/>
    </ligand>
</feature>
<dbReference type="InterPro" id="IPR050065">
    <property type="entry name" value="GlmU-like"/>
</dbReference>
<dbReference type="InterPro" id="IPR038009">
    <property type="entry name" value="GlmU_C_LbH"/>
</dbReference>
<evidence type="ECO:0000256" key="15">
    <source>
        <dbReference type="ARBA" id="ARBA00048247"/>
    </source>
</evidence>